<dbReference type="Gene3D" id="3.90.400.10">
    <property type="entry name" value="Oligo-1,6-glucosidase, Domain 2"/>
    <property type="match status" value="1"/>
</dbReference>
<dbReference type="OrthoDB" id="9043248at2"/>
<evidence type="ECO:0000313" key="4">
    <source>
        <dbReference type="EMBL" id="PRY56348.1"/>
    </source>
</evidence>
<dbReference type="PANTHER" id="PTHR10357:SF179">
    <property type="entry name" value="NEUTRAL AND BASIC AMINO ACID TRANSPORT PROTEIN RBAT"/>
    <property type="match status" value="1"/>
</dbReference>
<dbReference type="InterPro" id="IPR017853">
    <property type="entry name" value="GH"/>
</dbReference>
<evidence type="ECO:0000259" key="3">
    <source>
        <dbReference type="SMART" id="SM00642"/>
    </source>
</evidence>
<evidence type="ECO:0000313" key="5">
    <source>
        <dbReference type="Proteomes" id="UP000237822"/>
    </source>
</evidence>
<dbReference type="EMBL" id="PVTI01000019">
    <property type="protein sequence ID" value="PRY56348.1"/>
    <property type="molecule type" value="Genomic_DNA"/>
</dbReference>
<dbReference type="RefSeq" id="WP_106298166.1">
    <property type="nucleotide sequence ID" value="NZ_PVTI01000019.1"/>
</dbReference>
<gene>
    <name evidence="4" type="ORF">BCF74_11967</name>
</gene>
<name>A0A2T0UES1_9MICO</name>
<dbReference type="Proteomes" id="UP000237822">
    <property type="component" value="Unassembled WGS sequence"/>
</dbReference>
<dbReference type="Pfam" id="PF00128">
    <property type="entry name" value="Alpha-amylase"/>
    <property type="match status" value="1"/>
</dbReference>
<dbReference type="GO" id="GO:0004556">
    <property type="term" value="F:alpha-amylase activity"/>
    <property type="evidence" value="ECO:0007669"/>
    <property type="project" value="TreeGrafter"/>
</dbReference>
<accession>A0A2T0UES1</accession>
<dbReference type="InterPro" id="IPR045857">
    <property type="entry name" value="O16G_dom_2"/>
</dbReference>
<evidence type="ECO:0000256" key="2">
    <source>
        <dbReference type="SAM" id="MobiDB-lite"/>
    </source>
</evidence>
<feature type="domain" description="Glycosyl hydrolase family 13 catalytic" evidence="3">
    <location>
        <begin position="32"/>
        <end position="480"/>
    </location>
</feature>
<proteinExistence type="inferred from homology"/>
<dbReference type="SMART" id="SM00642">
    <property type="entry name" value="Aamy"/>
    <property type="match status" value="1"/>
</dbReference>
<dbReference type="SUPFAM" id="SSF51445">
    <property type="entry name" value="(Trans)glycosidases"/>
    <property type="match status" value="1"/>
</dbReference>
<reference evidence="4 5" key="1">
    <citation type="submission" date="2018-03" db="EMBL/GenBank/DDBJ databases">
        <title>Genomic Encyclopedia of Archaeal and Bacterial Type Strains, Phase II (KMG-II): from individual species to whole genera.</title>
        <authorList>
            <person name="Goeker M."/>
        </authorList>
    </citation>
    <scope>NUCLEOTIDE SEQUENCE [LARGE SCALE GENOMIC DNA]</scope>
    <source>
        <strain evidence="4 5">ATCC BAA-1496</strain>
    </source>
</reference>
<dbReference type="CDD" id="cd11332">
    <property type="entry name" value="AmyAc_OligoGlu_TS"/>
    <property type="match status" value="1"/>
</dbReference>
<feature type="region of interest" description="Disordered" evidence="2">
    <location>
        <begin position="252"/>
        <end position="299"/>
    </location>
</feature>
<dbReference type="Gene3D" id="3.20.20.80">
    <property type="entry name" value="Glycosidases"/>
    <property type="match status" value="2"/>
</dbReference>
<organism evidence="4 5">
    <name type="scientific">Knoellia remsis</name>
    <dbReference type="NCBI Taxonomy" id="407159"/>
    <lineage>
        <taxon>Bacteria</taxon>
        <taxon>Bacillati</taxon>
        <taxon>Actinomycetota</taxon>
        <taxon>Actinomycetes</taxon>
        <taxon>Micrococcales</taxon>
        <taxon>Intrasporangiaceae</taxon>
        <taxon>Knoellia</taxon>
    </lineage>
</organism>
<dbReference type="PANTHER" id="PTHR10357">
    <property type="entry name" value="ALPHA-AMYLASE FAMILY MEMBER"/>
    <property type="match status" value="1"/>
</dbReference>
<feature type="compositionally biased region" description="Basic and acidic residues" evidence="2">
    <location>
        <begin position="260"/>
        <end position="289"/>
    </location>
</feature>
<comment type="caution">
    <text evidence="4">The sequence shown here is derived from an EMBL/GenBank/DDBJ whole genome shotgun (WGS) entry which is preliminary data.</text>
</comment>
<sequence length="612" mass="67642">MGRVTQTTPDTSTLHPADASDAPWWRDAVIYQIYPRSWADSDGDGVGDLPGITARLPYLRDLGVDAVWLSPFYVSPMNDAGYDVANYRDIDPVFGSLGDADALISTAHDLGIKVLVDLVPNHSSSEHEWFRAALASEPGSPERGRYIFRKGRGTDGEEPPNNWPSVFGGEGWTRVTEADGSPGEWYLHIFDTTQPDYDWNNPEVGDEFVEILKFWCDRGVDGFRVDVAHGLVKEEGLPDWDGPLQMLDATDSSEAAALPPEDRENRPSGDAPAHEPVPHEEEEPQRIHDTGLGARPPMWDQEGVHEIYRRWRSILDDQPSPERILCAEAWVKPAERLARYVRPDEMHQAFNFDFLDTHWHADALRAVIEQSYKNNDAVGAPTTWVLSNHDVVRHASRLGLDQSLPRPNGIGADNPQPDAELGLRRARAATMMMLALPGSAYIYQGEELGLPESTDMPDEFRQDPTFHRTQGKEIGRDGCRVPIPWKADAPSLGFGPGDATWLPQPESYARYAVDVQKGVEGSTLELYRSLLAARRDGRLGLGSFRWHALVGSSPDVVAFVNGSQDGDRETLVVVNLGSEPVELPAGAEVTHRSGDLTDDGAVPTDTAVWARI</sequence>
<dbReference type="AlphaFoldDB" id="A0A2T0UES1"/>
<dbReference type="InterPro" id="IPR006047">
    <property type="entry name" value="GH13_cat_dom"/>
</dbReference>
<evidence type="ECO:0000256" key="1">
    <source>
        <dbReference type="ARBA" id="ARBA00008061"/>
    </source>
</evidence>
<dbReference type="GO" id="GO:0009313">
    <property type="term" value="P:oligosaccharide catabolic process"/>
    <property type="evidence" value="ECO:0007669"/>
    <property type="project" value="TreeGrafter"/>
</dbReference>
<protein>
    <submittedName>
        <fullName evidence="4">Alpha-glucosidase</fullName>
    </submittedName>
</protein>
<comment type="similarity">
    <text evidence="1">Belongs to the glycosyl hydrolase 13 family.</text>
</comment>
<keyword evidence="5" id="KW-1185">Reference proteome</keyword>